<protein>
    <recommendedName>
        <fullName evidence="3">Secreted protein</fullName>
    </recommendedName>
</protein>
<evidence type="ECO:0000313" key="2">
    <source>
        <dbReference type="EMBL" id="JAH97553.1"/>
    </source>
</evidence>
<feature type="chain" id="PRO_5002434878" description="Secreted protein" evidence="1">
    <location>
        <begin position="17"/>
        <end position="85"/>
    </location>
</feature>
<evidence type="ECO:0008006" key="3">
    <source>
        <dbReference type="Google" id="ProtNLM"/>
    </source>
</evidence>
<dbReference type="AlphaFoldDB" id="A0A0E9X780"/>
<proteinExistence type="predicted"/>
<name>A0A0E9X780_ANGAN</name>
<accession>A0A0E9X780</accession>
<reference evidence="2" key="2">
    <citation type="journal article" date="2015" name="Fish Shellfish Immunol.">
        <title>Early steps in the European eel (Anguilla anguilla)-Vibrio vulnificus interaction in the gills: Role of the RtxA13 toxin.</title>
        <authorList>
            <person name="Callol A."/>
            <person name="Pajuelo D."/>
            <person name="Ebbesson L."/>
            <person name="Teles M."/>
            <person name="MacKenzie S."/>
            <person name="Amaro C."/>
        </authorList>
    </citation>
    <scope>NUCLEOTIDE SEQUENCE</scope>
</reference>
<evidence type="ECO:0000256" key="1">
    <source>
        <dbReference type="SAM" id="SignalP"/>
    </source>
</evidence>
<reference evidence="2" key="1">
    <citation type="submission" date="2014-11" db="EMBL/GenBank/DDBJ databases">
        <authorList>
            <person name="Amaro Gonzalez C."/>
        </authorList>
    </citation>
    <scope>NUCLEOTIDE SEQUENCE</scope>
</reference>
<organism evidence="2">
    <name type="scientific">Anguilla anguilla</name>
    <name type="common">European freshwater eel</name>
    <name type="synonym">Muraena anguilla</name>
    <dbReference type="NCBI Taxonomy" id="7936"/>
    <lineage>
        <taxon>Eukaryota</taxon>
        <taxon>Metazoa</taxon>
        <taxon>Chordata</taxon>
        <taxon>Craniata</taxon>
        <taxon>Vertebrata</taxon>
        <taxon>Euteleostomi</taxon>
        <taxon>Actinopterygii</taxon>
        <taxon>Neopterygii</taxon>
        <taxon>Teleostei</taxon>
        <taxon>Anguilliformes</taxon>
        <taxon>Anguillidae</taxon>
        <taxon>Anguilla</taxon>
    </lineage>
</organism>
<dbReference type="EMBL" id="GBXM01011024">
    <property type="protein sequence ID" value="JAH97553.1"/>
    <property type="molecule type" value="Transcribed_RNA"/>
</dbReference>
<keyword evidence="1" id="KW-0732">Signal</keyword>
<sequence>MWSLILPFGISGCVNLLTLHTCMKTNVVSQGKSRVYMEMCTICWPVKQEHLSTHDAVLAVIRAWLQLACLGAGITTRDQCTGSLP</sequence>
<feature type="signal peptide" evidence="1">
    <location>
        <begin position="1"/>
        <end position="16"/>
    </location>
</feature>